<dbReference type="GO" id="GO:0009013">
    <property type="term" value="F:succinate-semialdehyde dehydrogenase [NAD(P)+] activity"/>
    <property type="evidence" value="ECO:0007669"/>
    <property type="project" value="UniProtKB-EC"/>
</dbReference>
<feature type="domain" description="Aldehyde dehydrogenase" evidence="3">
    <location>
        <begin position="61"/>
        <end position="519"/>
    </location>
</feature>
<dbReference type="Pfam" id="PF00171">
    <property type="entry name" value="Aldedh"/>
    <property type="match status" value="1"/>
</dbReference>
<dbReference type="SUPFAM" id="SSF53720">
    <property type="entry name" value="ALDH-like"/>
    <property type="match status" value="1"/>
</dbReference>
<dbReference type="PANTHER" id="PTHR43353">
    <property type="entry name" value="SUCCINATE-SEMIALDEHYDE DEHYDROGENASE, MITOCHONDRIAL"/>
    <property type="match status" value="1"/>
</dbReference>
<protein>
    <submittedName>
        <fullName evidence="4">Succinate semialdehyde dehydrogenase</fullName>
        <ecNumber evidence="4">1.2.1.16</ecNumber>
    </submittedName>
</protein>
<name>Q11FM4_CHESB</name>
<dbReference type="InterPro" id="IPR016163">
    <property type="entry name" value="Ald_DH_C"/>
</dbReference>
<dbReference type="eggNOG" id="COG1012">
    <property type="taxonomic scope" value="Bacteria"/>
</dbReference>
<evidence type="ECO:0000259" key="3">
    <source>
        <dbReference type="Pfam" id="PF00171"/>
    </source>
</evidence>
<dbReference type="InterPro" id="IPR016162">
    <property type="entry name" value="Ald_DH_N"/>
</dbReference>
<dbReference type="InterPro" id="IPR015590">
    <property type="entry name" value="Aldehyde_DH_dom"/>
</dbReference>
<dbReference type="CDD" id="cd07103">
    <property type="entry name" value="ALDH_F5_SSADH_GabD"/>
    <property type="match status" value="1"/>
</dbReference>
<gene>
    <name evidence="4" type="ordered locus">Meso_2417</name>
</gene>
<dbReference type="PROSITE" id="PS00070">
    <property type="entry name" value="ALDEHYDE_DEHYDR_CYS"/>
    <property type="match status" value="1"/>
</dbReference>
<evidence type="ECO:0000256" key="1">
    <source>
        <dbReference type="ARBA" id="ARBA00009986"/>
    </source>
</evidence>
<dbReference type="STRING" id="266779.Meso_2417"/>
<dbReference type="InterPro" id="IPR016161">
    <property type="entry name" value="Ald_DH/histidinol_DH"/>
</dbReference>
<dbReference type="InterPro" id="IPR050740">
    <property type="entry name" value="Aldehyde_DH_Superfamily"/>
</dbReference>
<dbReference type="InterPro" id="IPR016160">
    <property type="entry name" value="Ald_DH_CS_CYS"/>
</dbReference>
<dbReference type="EC" id="1.2.1.16" evidence="4"/>
<dbReference type="EMBL" id="CP000390">
    <property type="protein sequence ID" value="ABG63801.1"/>
    <property type="molecule type" value="Genomic_DNA"/>
</dbReference>
<evidence type="ECO:0000313" key="4">
    <source>
        <dbReference type="EMBL" id="ABG63801.1"/>
    </source>
</evidence>
<dbReference type="Gene3D" id="3.40.309.10">
    <property type="entry name" value="Aldehyde Dehydrogenase, Chain A, domain 2"/>
    <property type="match status" value="1"/>
</dbReference>
<sequence length="525" mass="56162">MTIRAEPVPARNLSDQISVLRCPSKRLSMNAATAKIDLSAKLDLLHDKSLLRELAYVDGRWVTGHEPVNFEVRDPATGAVLAYVASLNAAQVDSAIDAAARAFLSWKRLLPQERAATLRAWYELIVAAKEDLALLMTLEQGKPLAESRGEIDYAASFVEWYAEEAKRLNVESVTSHLPGAEMMVRREPLGVVGVVTPWNFPSAMLTRKAAAALAAGCTIVAHPSSETPLSALALAELGERAGLPAGVLNVVTGDAATIVGRMCGDSRIRAMSFTGSTEIGRLIAAQCAPTMKRLVMELGGHAPLIVFEDAPLDKAVDIAIGAKFATSGQDCLAANRIYVQRGIYGAFCEAFAARIATLKVSDGLDETGDIGPLMHERAIAKVEEQVTDALGRGARCLIGGERHPAGRLFYQPTLLADVPDAALIMREETFGPVAAAVPFDTEDEVVRRANNTEYGLVAYVVTENGARQLRMGRALDYGMVAINRVKITGAPIPFGGVKQSGIGREGARHGLEAFTDLKYLCLDAA</sequence>
<dbReference type="PANTHER" id="PTHR43353:SF5">
    <property type="entry name" value="SUCCINATE-SEMIALDEHYDE DEHYDROGENASE, MITOCHONDRIAL"/>
    <property type="match status" value="1"/>
</dbReference>
<proteinExistence type="inferred from homology"/>
<dbReference type="KEGG" id="mes:Meso_2417"/>
<dbReference type="HOGENOM" id="CLU_005391_1_0_5"/>
<dbReference type="Gene3D" id="3.40.605.10">
    <property type="entry name" value="Aldehyde Dehydrogenase, Chain A, domain 1"/>
    <property type="match status" value="1"/>
</dbReference>
<dbReference type="FunFam" id="3.40.605.10:FF:000005">
    <property type="entry name" value="Succinate-semialdehyde dehydrogenase I"/>
    <property type="match status" value="1"/>
</dbReference>
<keyword evidence="2 4" id="KW-0560">Oxidoreductase</keyword>
<evidence type="ECO:0000256" key="2">
    <source>
        <dbReference type="ARBA" id="ARBA00023002"/>
    </source>
</evidence>
<accession>Q11FM4</accession>
<dbReference type="AlphaFoldDB" id="Q11FM4"/>
<reference evidence="4" key="1">
    <citation type="submission" date="2006-06" db="EMBL/GenBank/DDBJ databases">
        <title>Complete sequence of chromosome of Chelativorans sp. BNC1.</title>
        <authorList>
            <consortium name="US DOE Joint Genome Institute"/>
            <person name="Copeland A."/>
            <person name="Lucas S."/>
            <person name="Lapidus A."/>
            <person name="Barry K."/>
            <person name="Detter J.C."/>
            <person name="Glavina del Rio T."/>
            <person name="Hammon N."/>
            <person name="Israni S."/>
            <person name="Dalin E."/>
            <person name="Tice H."/>
            <person name="Pitluck S."/>
            <person name="Chertkov O."/>
            <person name="Brettin T."/>
            <person name="Bruce D."/>
            <person name="Han C."/>
            <person name="Tapia R."/>
            <person name="Gilna P."/>
            <person name="Schmutz J."/>
            <person name="Larimer F."/>
            <person name="Land M."/>
            <person name="Hauser L."/>
            <person name="Kyrpides N."/>
            <person name="Mikhailova N."/>
            <person name="Richardson P."/>
        </authorList>
    </citation>
    <scope>NUCLEOTIDE SEQUENCE</scope>
    <source>
        <strain evidence="4">BNC1</strain>
    </source>
</reference>
<dbReference type="FunFam" id="3.40.309.10:FF:000004">
    <property type="entry name" value="Succinate-semialdehyde dehydrogenase I"/>
    <property type="match status" value="1"/>
</dbReference>
<comment type="similarity">
    <text evidence="1">Belongs to the aldehyde dehydrogenase family.</text>
</comment>
<organism evidence="4">
    <name type="scientific">Chelativorans sp. (strain BNC1)</name>
    <dbReference type="NCBI Taxonomy" id="266779"/>
    <lineage>
        <taxon>Bacteria</taxon>
        <taxon>Pseudomonadati</taxon>
        <taxon>Pseudomonadota</taxon>
        <taxon>Alphaproteobacteria</taxon>
        <taxon>Hyphomicrobiales</taxon>
        <taxon>Phyllobacteriaceae</taxon>
        <taxon>Chelativorans</taxon>
    </lineage>
</organism>